<dbReference type="Gene3D" id="2.30.30.850">
    <property type="match status" value="1"/>
</dbReference>
<feature type="compositionally biased region" description="Basic and acidic residues" evidence="6">
    <location>
        <begin position="125"/>
        <end position="138"/>
    </location>
</feature>
<dbReference type="AlphaFoldDB" id="A0ABD0RL67"/>
<evidence type="ECO:0000256" key="5">
    <source>
        <dbReference type="ARBA" id="ARBA00022801"/>
    </source>
</evidence>
<dbReference type="GO" id="GO:0004519">
    <property type="term" value="F:endonuclease activity"/>
    <property type="evidence" value="ECO:0007669"/>
    <property type="project" value="UniProtKB-KW"/>
</dbReference>
<sequence length="218" mass="25411">MSYRMQTNRNRHLTPHEMLTGRPMPVPYCRAPYKGPPLEQLQMELRSYMMKLTAIYLQEKRKEPREETETACPVVPGDQVYLRVFRRKWNEPRREGPYKVVRATPTAAQVEGSTTWYHLNHCTRVPKESTEKERNSRENDEEEPETHDEVQTDESSNKDPQGAHILLSDQQERKENKSDNLSEDHYMSSAPNNASPDSPSRGQPDFPSIDLSTLEQQR</sequence>
<keyword evidence="3" id="KW-0540">Nuclease</keyword>
<keyword evidence="4" id="KW-0255">Endonuclease</keyword>
<feature type="domain" description="Murine leukemia virus integrase C-terminal" evidence="7">
    <location>
        <begin position="76"/>
        <end position="123"/>
    </location>
</feature>
<feature type="region of interest" description="Disordered" evidence="6">
    <location>
        <begin position="121"/>
        <end position="218"/>
    </location>
</feature>
<dbReference type="Pfam" id="PF18697">
    <property type="entry name" value="MLVIN_C"/>
    <property type="match status" value="1"/>
</dbReference>
<proteinExistence type="predicted"/>
<name>A0ABD0RL67_CIRMR</name>
<protein>
    <recommendedName>
        <fullName evidence="7">Murine leukemia virus integrase C-terminal domain-containing protein</fullName>
    </recommendedName>
</protein>
<dbReference type="Proteomes" id="UP001529510">
    <property type="component" value="Unassembled WGS sequence"/>
</dbReference>
<dbReference type="InterPro" id="IPR040643">
    <property type="entry name" value="MLVIN_C"/>
</dbReference>
<evidence type="ECO:0000256" key="6">
    <source>
        <dbReference type="SAM" id="MobiDB-lite"/>
    </source>
</evidence>
<feature type="compositionally biased region" description="Low complexity" evidence="6">
    <location>
        <begin position="188"/>
        <end position="200"/>
    </location>
</feature>
<evidence type="ECO:0000256" key="3">
    <source>
        <dbReference type="ARBA" id="ARBA00022722"/>
    </source>
</evidence>
<evidence type="ECO:0000259" key="7">
    <source>
        <dbReference type="Pfam" id="PF18697"/>
    </source>
</evidence>
<evidence type="ECO:0000313" key="8">
    <source>
        <dbReference type="EMBL" id="KAL0198676.1"/>
    </source>
</evidence>
<dbReference type="GO" id="GO:0016787">
    <property type="term" value="F:hydrolase activity"/>
    <property type="evidence" value="ECO:0007669"/>
    <property type="project" value="UniProtKB-KW"/>
</dbReference>
<evidence type="ECO:0000313" key="9">
    <source>
        <dbReference type="Proteomes" id="UP001529510"/>
    </source>
</evidence>
<keyword evidence="1" id="KW-0808">Transferase</keyword>
<reference evidence="8 9" key="1">
    <citation type="submission" date="2024-05" db="EMBL/GenBank/DDBJ databases">
        <title>Genome sequencing and assembly of Indian major carp, Cirrhinus mrigala (Hamilton, 1822).</title>
        <authorList>
            <person name="Mohindra V."/>
            <person name="Chowdhury L.M."/>
            <person name="Lal K."/>
            <person name="Jena J.K."/>
        </authorList>
    </citation>
    <scope>NUCLEOTIDE SEQUENCE [LARGE SCALE GENOMIC DNA]</scope>
    <source>
        <strain evidence="8">CM1030</strain>
        <tissue evidence="8">Blood</tissue>
    </source>
</reference>
<keyword evidence="2" id="KW-0548">Nucleotidyltransferase</keyword>
<dbReference type="GO" id="GO:0016779">
    <property type="term" value="F:nucleotidyltransferase activity"/>
    <property type="evidence" value="ECO:0007669"/>
    <property type="project" value="UniProtKB-KW"/>
</dbReference>
<evidence type="ECO:0000256" key="4">
    <source>
        <dbReference type="ARBA" id="ARBA00022759"/>
    </source>
</evidence>
<organism evidence="8 9">
    <name type="scientific">Cirrhinus mrigala</name>
    <name type="common">Mrigala</name>
    <dbReference type="NCBI Taxonomy" id="683832"/>
    <lineage>
        <taxon>Eukaryota</taxon>
        <taxon>Metazoa</taxon>
        <taxon>Chordata</taxon>
        <taxon>Craniata</taxon>
        <taxon>Vertebrata</taxon>
        <taxon>Euteleostomi</taxon>
        <taxon>Actinopterygii</taxon>
        <taxon>Neopterygii</taxon>
        <taxon>Teleostei</taxon>
        <taxon>Ostariophysi</taxon>
        <taxon>Cypriniformes</taxon>
        <taxon>Cyprinidae</taxon>
        <taxon>Labeoninae</taxon>
        <taxon>Labeonini</taxon>
        <taxon>Cirrhinus</taxon>
    </lineage>
</organism>
<accession>A0ABD0RL67</accession>
<feature type="compositionally biased region" description="Basic and acidic residues" evidence="6">
    <location>
        <begin position="170"/>
        <end position="186"/>
    </location>
</feature>
<dbReference type="EMBL" id="JAMKFB020000003">
    <property type="protein sequence ID" value="KAL0198676.1"/>
    <property type="molecule type" value="Genomic_DNA"/>
</dbReference>
<evidence type="ECO:0000256" key="2">
    <source>
        <dbReference type="ARBA" id="ARBA00022695"/>
    </source>
</evidence>
<gene>
    <name evidence="8" type="ORF">M9458_007216</name>
</gene>
<keyword evidence="9" id="KW-1185">Reference proteome</keyword>
<keyword evidence="5" id="KW-0378">Hydrolase</keyword>
<evidence type="ECO:0000256" key="1">
    <source>
        <dbReference type="ARBA" id="ARBA00022679"/>
    </source>
</evidence>
<comment type="caution">
    <text evidence="8">The sequence shown here is derived from an EMBL/GenBank/DDBJ whole genome shotgun (WGS) entry which is preliminary data.</text>
</comment>